<dbReference type="PANTHER" id="PTHR23416:SF78">
    <property type="entry name" value="LIPOPOLYSACCHARIDE BIOSYNTHESIS O-ACETYL TRANSFERASE WBBJ-RELATED"/>
    <property type="match status" value="1"/>
</dbReference>
<sequence length="156" mass="16969">MLSLVKRSFHFLKLQLLTPFNDKFKVGSNFKCGRGCTVSRKNNIVIGDSFFMGNYCHLASNLIIGDDVMLASFVSFVGGDHKFDNVTTTFNKSGKDVFKTTIVENNVWIGHGAIVLQGVKIGEGSVIAAGSVVTKDISKNTIVGGNPAIEIRKRKL</sequence>
<evidence type="ECO:0000313" key="5">
    <source>
        <dbReference type="Proteomes" id="UP001474120"/>
    </source>
</evidence>
<dbReference type="CDD" id="cd04647">
    <property type="entry name" value="LbH_MAT_like"/>
    <property type="match status" value="1"/>
</dbReference>
<dbReference type="Gene3D" id="2.160.10.10">
    <property type="entry name" value="Hexapeptide repeat proteins"/>
    <property type="match status" value="1"/>
</dbReference>
<dbReference type="GO" id="GO:0016746">
    <property type="term" value="F:acyltransferase activity"/>
    <property type="evidence" value="ECO:0007669"/>
    <property type="project" value="UniProtKB-KW"/>
</dbReference>
<evidence type="ECO:0000256" key="1">
    <source>
        <dbReference type="ARBA" id="ARBA00022679"/>
    </source>
</evidence>
<keyword evidence="2" id="KW-0677">Repeat</keyword>
<accession>A0ABU9KXV5</accession>
<dbReference type="Proteomes" id="UP001474120">
    <property type="component" value="Unassembled WGS sequence"/>
</dbReference>
<dbReference type="EC" id="2.3.1.-" evidence="4"/>
<dbReference type="InterPro" id="IPR001451">
    <property type="entry name" value="Hexapep"/>
</dbReference>
<dbReference type="EMBL" id="JBCDNA010000001">
    <property type="protein sequence ID" value="MEL4455017.1"/>
    <property type="molecule type" value="Genomic_DNA"/>
</dbReference>
<organism evidence="4 5">
    <name type="scientific">Lutimonas vermicola</name>
    <dbReference type="NCBI Taxonomy" id="414288"/>
    <lineage>
        <taxon>Bacteria</taxon>
        <taxon>Pseudomonadati</taxon>
        <taxon>Bacteroidota</taxon>
        <taxon>Flavobacteriia</taxon>
        <taxon>Flavobacteriales</taxon>
        <taxon>Flavobacteriaceae</taxon>
        <taxon>Lutimonas</taxon>
    </lineage>
</organism>
<keyword evidence="1 4" id="KW-0808">Transferase</keyword>
<dbReference type="InterPro" id="IPR011004">
    <property type="entry name" value="Trimer_LpxA-like_sf"/>
</dbReference>
<dbReference type="InterPro" id="IPR051159">
    <property type="entry name" value="Hexapeptide_acetyltransf"/>
</dbReference>
<evidence type="ECO:0000313" key="4">
    <source>
        <dbReference type="EMBL" id="MEL4455017.1"/>
    </source>
</evidence>
<dbReference type="SUPFAM" id="SSF51161">
    <property type="entry name" value="Trimeric LpxA-like enzymes"/>
    <property type="match status" value="1"/>
</dbReference>
<comment type="caution">
    <text evidence="4">The sequence shown here is derived from an EMBL/GenBank/DDBJ whole genome shotgun (WGS) entry which is preliminary data.</text>
</comment>
<name>A0ABU9KXV5_9FLAO</name>
<dbReference type="PANTHER" id="PTHR23416">
    <property type="entry name" value="SIALIC ACID SYNTHASE-RELATED"/>
    <property type="match status" value="1"/>
</dbReference>
<dbReference type="PROSITE" id="PS00101">
    <property type="entry name" value="HEXAPEP_TRANSFERASES"/>
    <property type="match status" value="1"/>
</dbReference>
<keyword evidence="5" id="KW-1185">Reference proteome</keyword>
<gene>
    <name evidence="4" type="ORF">AABB81_03865</name>
</gene>
<dbReference type="Pfam" id="PF00132">
    <property type="entry name" value="Hexapep"/>
    <property type="match status" value="1"/>
</dbReference>
<evidence type="ECO:0000256" key="2">
    <source>
        <dbReference type="ARBA" id="ARBA00022737"/>
    </source>
</evidence>
<dbReference type="InterPro" id="IPR018357">
    <property type="entry name" value="Hexapep_transf_CS"/>
</dbReference>
<keyword evidence="3 4" id="KW-0012">Acyltransferase</keyword>
<proteinExistence type="predicted"/>
<evidence type="ECO:0000256" key="3">
    <source>
        <dbReference type="ARBA" id="ARBA00023315"/>
    </source>
</evidence>
<dbReference type="RefSeq" id="WP_342158752.1">
    <property type="nucleotide sequence ID" value="NZ_JBCDNA010000001.1"/>
</dbReference>
<protein>
    <submittedName>
        <fullName evidence="4">Acyltransferase</fullName>
        <ecNumber evidence="4">2.3.1.-</ecNumber>
    </submittedName>
</protein>
<reference evidence="4 5" key="1">
    <citation type="submission" date="2024-04" db="EMBL/GenBank/DDBJ databases">
        <title>whole genome sequencing of Lutimonas vermicola strain IMCC1616.</title>
        <authorList>
            <person name="Bae S.S."/>
        </authorList>
    </citation>
    <scope>NUCLEOTIDE SEQUENCE [LARGE SCALE GENOMIC DNA]</scope>
    <source>
        <strain evidence="4 5">IMCC1616</strain>
    </source>
</reference>